<sequence length="391" mass="43907">MATTNVETQIAQLQSILQNAPKDPASRQKLYDAVSDMALKLEGSGDTMQRVCYLPLQLSVANIAVDLGLFDILANSTSPLGLDDLQKKTGADQVLLRRVLRYLASVNMVEETGADTFKASNITQTLSRPLIAAGLRHNFNMCAPAFQELPKFLKDTKYQNPYDVMNSPFQRAFQIDEPPFLWVLKHPYHLENANKWMSVQREGSNEWPDAFNFEAECCAGSKITPETPVFVDVGGGIGHQCQLLKDRYPNIQGRVILQDQPPMVAQALPLPGVEKMAHDFWTPEPVKGARAYYMRNILHDYPDEAGAKILRQLVDAMDKDSVILIDEMVLPTTGTHWRAAQLDFTMMSAMAAMERTEQQWKELLDKAGLKIKKVVVYNEQLRDSIIVVVPK</sequence>
<evidence type="ECO:0000256" key="4">
    <source>
        <dbReference type="PIRSR" id="PIRSR005739-1"/>
    </source>
</evidence>
<evidence type="ECO:0000256" key="3">
    <source>
        <dbReference type="ARBA" id="ARBA00022691"/>
    </source>
</evidence>
<dbReference type="GO" id="GO:0032259">
    <property type="term" value="P:methylation"/>
    <property type="evidence" value="ECO:0007669"/>
    <property type="project" value="UniProtKB-KW"/>
</dbReference>
<dbReference type="GO" id="GO:0008171">
    <property type="term" value="F:O-methyltransferase activity"/>
    <property type="evidence" value="ECO:0007669"/>
    <property type="project" value="InterPro"/>
</dbReference>
<feature type="active site" description="Proton acceptor" evidence="4">
    <location>
        <position position="299"/>
    </location>
</feature>
<dbReference type="OrthoDB" id="2410195at2759"/>
<evidence type="ECO:0000259" key="5">
    <source>
        <dbReference type="Pfam" id="PF00891"/>
    </source>
</evidence>
<dbReference type="PROSITE" id="PS51683">
    <property type="entry name" value="SAM_OMT_II"/>
    <property type="match status" value="1"/>
</dbReference>
<dbReference type="Proteomes" id="UP000800092">
    <property type="component" value="Unassembled WGS sequence"/>
</dbReference>
<dbReference type="PIRSF" id="PIRSF005739">
    <property type="entry name" value="O-mtase"/>
    <property type="match status" value="1"/>
</dbReference>
<feature type="domain" description="O-methyltransferase C-terminal" evidence="5">
    <location>
        <begin position="228"/>
        <end position="369"/>
    </location>
</feature>
<dbReference type="InterPro" id="IPR036390">
    <property type="entry name" value="WH_DNA-bd_sf"/>
</dbReference>
<dbReference type="SUPFAM" id="SSF46785">
    <property type="entry name" value="Winged helix' DNA-binding domain"/>
    <property type="match status" value="1"/>
</dbReference>
<dbReference type="InterPro" id="IPR036388">
    <property type="entry name" value="WH-like_DNA-bd_sf"/>
</dbReference>
<dbReference type="Gene3D" id="3.40.50.150">
    <property type="entry name" value="Vaccinia Virus protein VP39"/>
    <property type="match status" value="1"/>
</dbReference>
<dbReference type="Gene3D" id="1.10.10.10">
    <property type="entry name" value="Winged helix-like DNA-binding domain superfamily/Winged helix DNA-binding domain"/>
    <property type="match status" value="1"/>
</dbReference>
<evidence type="ECO:0000313" key="8">
    <source>
        <dbReference type="Proteomes" id="UP000800092"/>
    </source>
</evidence>
<protein>
    <submittedName>
        <fullName evidence="7">S-adenosyl-L-methionine-dependent methyltransferase</fullName>
    </submittedName>
</protein>
<proteinExistence type="predicted"/>
<dbReference type="InterPro" id="IPR029063">
    <property type="entry name" value="SAM-dependent_MTases_sf"/>
</dbReference>
<gene>
    <name evidence="7" type="ORF">EV356DRAFT_512276</name>
</gene>
<dbReference type="InterPro" id="IPR001077">
    <property type="entry name" value="COMT_C"/>
</dbReference>
<keyword evidence="2 7" id="KW-0808">Transferase</keyword>
<evidence type="ECO:0000313" key="7">
    <source>
        <dbReference type="EMBL" id="KAF2237002.1"/>
    </source>
</evidence>
<dbReference type="AlphaFoldDB" id="A0A6A6HGH7"/>
<evidence type="ECO:0000256" key="1">
    <source>
        <dbReference type="ARBA" id="ARBA00022603"/>
    </source>
</evidence>
<dbReference type="GO" id="GO:0046983">
    <property type="term" value="F:protein dimerization activity"/>
    <property type="evidence" value="ECO:0007669"/>
    <property type="project" value="InterPro"/>
</dbReference>
<dbReference type="Pfam" id="PF00891">
    <property type="entry name" value="Methyltransf_2"/>
    <property type="match status" value="1"/>
</dbReference>
<evidence type="ECO:0000256" key="2">
    <source>
        <dbReference type="ARBA" id="ARBA00022679"/>
    </source>
</evidence>
<dbReference type="SUPFAM" id="SSF53335">
    <property type="entry name" value="S-adenosyl-L-methionine-dependent methyltransferases"/>
    <property type="match status" value="1"/>
</dbReference>
<dbReference type="PANTHER" id="PTHR43712:SF1">
    <property type="entry name" value="HYPOTHETICAL O-METHYLTRANSFERASE (EUROFUNG)-RELATED"/>
    <property type="match status" value="1"/>
</dbReference>
<dbReference type="PANTHER" id="PTHR43712">
    <property type="entry name" value="PUTATIVE (AFU_ORTHOLOGUE AFUA_4G14580)-RELATED"/>
    <property type="match status" value="1"/>
</dbReference>
<keyword evidence="3" id="KW-0949">S-adenosyl-L-methionine</keyword>
<keyword evidence="1 7" id="KW-0489">Methyltransferase</keyword>
<accession>A0A6A6HGH7</accession>
<dbReference type="EMBL" id="ML991782">
    <property type="protein sequence ID" value="KAF2237002.1"/>
    <property type="molecule type" value="Genomic_DNA"/>
</dbReference>
<name>A0A6A6HGH7_VIRVR</name>
<dbReference type="InterPro" id="IPR012967">
    <property type="entry name" value="COMT_dimerisation"/>
</dbReference>
<reference evidence="7" key="1">
    <citation type="journal article" date="2020" name="Stud. Mycol.">
        <title>101 Dothideomycetes genomes: a test case for predicting lifestyles and emergence of pathogens.</title>
        <authorList>
            <person name="Haridas S."/>
            <person name="Albert R."/>
            <person name="Binder M."/>
            <person name="Bloem J."/>
            <person name="Labutti K."/>
            <person name="Salamov A."/>
            <person name="Andreopoulos B."/>
            <person name="Baker S."/>
            <person name="Barry K."/>
            <person name="Bills G."/>
            <person name="Bluhm B."/>
            <person name="Cannon C."/>
            <person name="Castanera R."/>
            <person name="Culley D."/>
            <person name="Daum C."/>
            <person name="Ezra D."/>
            <person name="Gonzalez J."/>
            <person name="Henrissat B."/>
            <person name="Kuo A."/>
            <person name="Liang C."/>
            <person name="Lipzen A."/>
            <person name="Lutzoni F."/>
            <person name="Magnuson J."/>
            <person name="Mondo S."/>
            <person name="Nolan M."/>
            <person name="Ohm R."/>
            <person name="Pangilinan J."/>
            <person name="Park H.-J."/>
            <person name="Ramirez L."/>
            <person name="Alfaro M."/>
            <person name="Sun H."/>
            <person name="Tritt A."/>
            <person name="Yoshinaga Y."/>
            <person name="Zwiers L.-H."/>
            <person name="Turgeon B."/>
            <person name="Goodwin S."/>
            <person name="Spatafora J."/>
            <person name="Crous P."/>
            <person name="Grigoriev I."/>
        </authorList>
    </citation>
    <scope>NUCLEOTIDE SEQUENCE</scope>
    <source>
        <strain evidence="7">Tuck. ex Michener</strain>
    </source>
</reference>
<dbReference type="InterPro" id="IPR016461">
    <property type="entry name" value="COMT-like"/>
</dbReference>
<dbReference type="Pfam" id="PF08100">
    <property type="entry name" value="Dimerisation"/>
    <property type="match status" value="1"/>
</dbReference>
<evidence type="ECO:0000259" key="6">
    <source>
        <dbReference type="Pfam" id="PF08100"/>
    </source>
</evidence>
<organism evidence="7 8">
    <name type="scientific">Viridothelium virens</name>
    <name type="common">Speckled blister lichen</name>
    <name type="synonym">Trypethelium virens</name>
    <dbReference type="NCBI Taxonomy" id="1048519"/>
    <lineage>
        <taxon>Eukaryota</taxon>
        <taxon>Fungi</taxon>
        <taxon>Dikarya</taxon>
        <taxon>Ascomycota</taxon>
        <taxon>Pezizomycotina</taxon>
        <taxon>Dothideomycetes</taxon>
        <taxon>Dothideomycetes incertae sedis</taxon>
        <taxon>Trypetheliales</taxon>
        <taxon>Trypetheliaceae</taxon>
        <taxon>Viridothelium</taxon>
    </lineage>
</organism>
<feature type="domain" description="O-methyltransferase dimerisation" evidence="6">
    <location>
        <begin position="62"/>
        <end position="119"/>
    </location>
</feature>
<keyword evidence="8" id="KW-1185">Reference proteome</keyword>